<protein>
    <submittedName>
        <fullName evidence="2">Aminoglycoside phosphotransferase (APT) family kinase protein</fullName>
    </submittedName>
</protein>
<dbReference type="EMBL" id="VFOP01000001">
    <property type="protein sequence ID" value="TQL52396.1"/>
    <property type="molecule type" value="Genomic_DNA"/>
</dbReference>
<dbReference type="RefSeq" id="WP_141786275.1">
    <property type="nucleotide sequence ID" value="NZ_BAAAIK010000001.1"/>
</dbReference>
<feature type="domain" description="Aminoglycoside phosphotransferase" evidence="1">
    <location>
        <begin position="56"/>
        <end position="279"/>
    </location>
</feature>
<dbReference type="CDD" id="cd05155">
    <property type="entry name" value="APH_ChoK_like_1"/>
    <property type="match status" value="1"/>
</dbReference>
<dbReference type="InterPro" id="IPR051678">
    <property type="entry name" value="AGP_Transferase"/>
</dbReference>
<evidence type="ECO:0000313" key="2">
    <source>
        <dbReference type="EMBL" id="TQL52396.1"/>
    </source>
</evidence>
<reference evidence="2 3" key="1">
    <citation type="submission" date="2019-06" db="EMBL/GenBank/DDBJ databases">
        <title>Sequencing the genomes of 1000 actinobacteria strains.</title>
        <authorList>
            <person name="Klenk H.-P."/>
        </authorList>
    </citation>
    <scope>NUCLEOTIDE SEQUENCE [LARGE SCALE GENOMIC DNA]</scope>
    <source>
        <strain evidence="2 3">DSM 12335</strain>
    </source>
</reference>
<dbReference type="Proteomes" id="UP000319516">
    <property type="component" value="Unassembled WGS sequence"/>
</dbReference>
<dbReference type="Pfam" id="PF01636">
    <property type="entry name" value="APH"/>
    <property type="match status" value="1"/>
</dbReference>
<gene>
    <name evidence="2" type="ORF">FB467_3581</name>
</gene>
<organism evidence="2 3">
    <name type="scientific">Ornithinicoccus hortensis</name>
    <dbReference type="NCBI Taxonomy" id="82346"/>
    <lineage>
        <taxon>Bacteria</taxon>
        <taxon>Bacillati</taxon>
        <taxon>Actinomycetota</taxon>
        <taxon>Actinomycetes</taxon>
        <taxon>Micrococcales</taxon>
        <taxon>Intrasporangiaceae</taxon>
        <taxon>Ornithinicoccus</taxon>
    </lineage>
</organism>
<dbReference type="PANTHER" id="PTHR21310">
    <property type="entry name" value="AMINOGLYCOSIDE PHOSPHOTRANSFERASE-RELATED-RELATED"/>
    <property type="match status" value="1"/>
</dbReference>
<dbReference type="AlphaFoldDB" id="A0A542YWD3"/>
<evidence type="ECO:0000313" key="3">
    <source>
        <dbReference type="Proteomes" id="UP000319516"/>
    </source>
</evidence>
<dbReference type="Gene3D" id="3.30.200.20">
    <property type="entry name" value="Phosphorylase Kinase, domain 1"/>
    <property type="match status" value="1"/>
</dbReference>
<dbReference type="GO" id="GO:0016301">
    <property type="term" value="F:kinase activity"/>
    <property type="evidence" value="ECO:0007669"/>
    <property type="project" value="UniProtKB-KW"/>
</dbReference>
<dbReference type="SUPFAM" id="SSF56112">
    <property type="entry name" value="Protein kinase-like (PK-like)"/>
    <property type="match status" value="1"/>
</dbReference>
<dbReference type="InterPro" id="IPR011009">
    <property type="entry name" value="Kinase-like_dom_sf"/>
</dbReference>
<keyword evidence="3" id="KW-1185">Reference proteome</keyword>
<sequence>MGGGPTATGFVDDEPVLHADELVAAPEVVRRLVDAQFPRWHDLPLTRLHSAGSAHVLYRLGPDLVVRMPRRSSSVTTIAAELAWLPTLAPHLPLPVPEPVERGVPGPGFPWPWAVYRWLPGQDAWTNPVRDEDRLVRDLAEFVRALWDAPLPEVPVHRRPGWFRAGDLSAVDDLVQRGLAGCRRRGLPDDLDRAARLWDEACALPAQQQDRWVHTDLIPFNLLVTDDRLSAVVDFGGLSVGDPTIDAGAVWAMVSPAARETYRRELGVDDVTWLRARGWILALAVDGISYYWDTHPAFVEYGRRRLAEVLADAGG</sequence>
<dbReference type="InterPro" id="IPR002575">
    <property type="entry name" value="Aminoglycoside_PTrfase"/>
</dbReference>
<keyword evidence="2" id="KW-0808">Transferase</keyword>
<dbReference type="Gene3D" id="3.90.1200.10">
    <property type="match status" value="1"/>
</dbReference>
<keyword evidence="2" id="KW-0418">Kinase</keyword>
<comment type="caution">
    <text evidence="2">The sequence shown here is derived from an EMBL/GenBank/DDBJ whole genome shotgun (WGS) entry which is preliminary data.</text>
</comment>
<name>A0A542YWD3_9MICO</name>
<accession>A0A542YWD3</accession>
<evidence type="ECO:0000259" key="1">
    <source>
        <dbReference type="Pfam" id="PF01636"/>
    </source>
</evidence>
<dbReference type="OrthoDB" id="9797603at2"/>
<proteinExistence type="predicted"/>
<dbReference type="PANTHER" id="PTHR21310:SF42">
    <property type="entry name" value="BIFUNCTIONAL AAC_APH"/>
    <property type="match status" value="1"/>
</dbReference>